<dbReference type="RefSeq" id="WP_015759633.1">
    <property type="nucleotide sequence ID" value="NC_013216.1"/>
</dbReference>
<dbReference type="eggNOG" id="COG1433">
    <property type="taxonomic scope" value="Bacteria"/>
</dbReference>
<protein>
    <submittedName>
        <fullName evidence="1">C_GCAxxG_C_C family protein</fullName>
    </submittedName>
</protein>
<proteinExistence type="predicted"/>
<reference evidence="1 2" key="1">
    <citation type="journal article" date="2009" name="Stand. Genomic Sci.">
        <title>Complete genome sequence of Desulfotomaculum acetoxidans type strain (5575).</title>
        <authorList>
            <person name="Spring S."/>
            <person name="Lapidus A."/>
            <person name="Schroder M."/>
            <person name="Gleim D."/>
            <person name="Sims D."/>
            <person name="Meincke L."/>
            <person name="Glavina Del Rio T."/>
            <person name="Tice H."/>
            <person name="Copeland A."/>
            <person name="Cheng J.F."/>
            <person name="Lucas S."/>
            <person name="Chen F."/>
            <person name="Nolan M."/>
            <person name="Bruce D."/>
            <person name="Goodwin L."/>
            <person name="Pitluck S."/>
            <person name="Ivanova N."/>
            <person name="Mavromatis K."/>
            <person name="Mikhailova N."/>
            <person name="Pati A."/>
            <person name="Chen A."/>
            <person name="Palaniappan K."/>
            <person name="Land M."/>
            <person name="Hauser L."/>
            <person name="Chang Y.J."/>
            <person name="Jeffries C.D."/>
            <person name="Chain P."/>
            <person name="Saunders E."/>
            <person name="Brettin T."/>
            <person name="Detter J.C."/>
            <person name="Goker M."/>
            <person name="Bristow J."/>
            <person name="Eisen J.A."/>
            <person name="Markowitz V."/>
            <person name="Hugenholtz P."/>
            <person name="Kyrpides N.C."/>
            <person name="Klenk H.P."/>
            <person name="Han C."/>
        </authorList>
    </citation>
    <scope>NUCLEOTIDE SEQUENCE [LARGE SCALE GENOMIC DNA]</scope>
    <source>
        <strain evidence="2">ATCC 49208 / DSM 771 / VKM B-1644</strain>
    </source>
</reference>
<accession>C8VZZ5</accession>
<gene>
    <name evidence="1" type="ordered locus">Dtox_4296</name>
</gene>
<dbReference type="InterPro" id="IPR010181">
    <property type="entry name" value="CGCAxxGCC_motif"/>
</dbReference>
<evidence type="ECO:0000313" key="1">
    <source>
        <dbReference type="EMBL" id="ACV64963.1"/>
    </source>
</evidence>
<evidence type="ECO:0000313" key="2">
    <source>
        <dbReference type="Proteomes" id="UP000002217"/>
    </source>
</evidence>
<dbReference type="Proteomes" id="UP000002217">
    <property type="component" value="Chromosome"/>
</dbReference>
<keyword evidence="2" id="KW-1185">Reference proteome</keyword>
<dbReference type="STRING" id="485916.Dtox_4296"/>
<dbReference type="EMBL" id="CP001720">
    <property type="protein sequence ID" value="ACV64963.1"/>
    <property type="molecule type" value="Genomic_DNA"/>
</dbReference>
<dbReference type="NCBIfam" id="TIGR01909">
    <property type="entry name" value="C_GCAxxG_C_C"/>
    <property type="match status" value="1"/>
</dbReference>
<sequence>MKLACDVGNCFKDGFACSQIVLSAFSTEFGLDRETALKVSAAFGGGMGGLGENCGAVSGALMAIGLKYGNSKAKDYQAKEKTYRLSKEFVKQFKALNGSITCNELLNCDISTPEGYQYAKENLFIKICPKLVNDAVQIVGQIL</sequence>
<dbReference type="Pfam" id="PF09719">
    <property type="entry name" value="C_GCAxxG_C_C"/>
    <property type="match status" value="1"/>
</dbReference>
<organism evidence="1 2">
    <name type="scientific">Desulfofarcimen acetoxidans (strain ATCC 49208 / DSM 771 / KCTC 5769 / VKM B-1644 / 5575)</name>
    <name type="common">Desulfotomaculum acetoxidans</name>
    <dbReference type="NCBI Taxonomy" id="485916"/>
    <lineage>
        <taxon>Bacteria</taxon>
        <taxon>Bacillati</taxon>
        <taxon>Bacillota</taxon>
        <taxon>Clostridia</taxon>
        <taxon>Eubacteriales</taxon>
        <taxon>Peptococcaceae</taxon>
        <taxon>Desulfofarcimen</taxon>
    </lineage>
</organism>
<dbReference type="AlphaFoldDB" id="C8VZZ5"/>
<dbReference type="HOGENOM" id="CLU_091283_1_0_9"/>
<dbReference type="OrthoDB" id="9791535at2"/>
<dbReference type="KEGG" id="dae:Dtox_4296"/>
<name>C8VZZ5_DESAS</name>